<evidence type="ECO:0000313" key="4">
    <source>
        <dbReference type="EMBL" id="OQE20480.1"/>
    </source>
</evidence>
<sequence length="272" mass="29009">MDVPGIALVTGGASGIGRACALGLIRDGVSGLALLDLNQQALDQVKSEIQAKQREFGHARPARIEVFPTDVGNESRVNEVVETVARTFGRLDYVVNAAGIAMKHPGGTAFVETSDWDRILNINLNGTFYVLRAAAKIMLKQEPIRSTIDGRPLSKGSIVNFSSIQGVVGIPLSTAYTVTKHAVIGLTKTASEDYAKDGLRINAICPGYTETPLTTKSPQILQAMKERVSTAVPMERMGNPQEIADGVIYLCGGRSSFVTGTALMVDGGYTQR</sequence>
<gene>
    <name evidence="4" type="ORF">PENSTE_c013G08054</name>
</gene>
<dbReference type="STRING" id="303698.A0A1V6T3H4"/>
<dbReference type="AlphaFoldDB" id="A0A1V6T3H4"/>
<evidence type="ECO:0000256" key="1">
    <source>
        <dbReference type="ARBA" id="ARBA00006484"/>
    </source>
</evidence>
<dbReference type="SMART" id="SM00822">
    <property type="entry name" value="PKS_KR"/>
    <property type="match status" value="1"/>
</dbReference>
<dbReference type="GO" id="GO:0016616">
    <property type="term" value="F:oxidoreductase activity, acting on the CH-OH group of donors, NAD or NADP as acceptor"/>
    <property type="evidence" value="ECO:0007669"/>
    <property type="project" value="UniProtKB-ARBA"/>
</dbReference>
<comment type="caution">
    <text evidence="4">The sequence shown here is derived from an EMBL/GenBank/DDBJ whole genome shotgun (WGS) entry which is preliminary data.</text>
</comment>
<dbReference type="InterPro" id="IPR036291">
    <property type="entry name" value="NAD(P)-bd_dom_sf"/>
</dbReference>
<dbReference type="InterPro" id="IPR057326">
    <property type="entry name" value="KR_dom"/>
</dbReference>
<dbReference type="InterPro" id="IPR002347">
    <property type="entry name" value="SDR_fam"/>
</dbReference>
<dbReference type="PROSITE" id="PS00061">
    <property type="entry name" value="ADH_SHORT"/>
    <property type="match status" value="1"/>
</dbReference>
<dbReference type="PRINTS" id="PR00080">
    <property type="entry name" value="SDRFAMILY"/>
</dbReference>
<proteinExistence type="inferred from homology"/>
<dbReference type="Pfam" id="PF13561">
    <property type="entry name" value="adh_short_C2"/>
    <property type="match status" value="1"/>
</dbReference>
<comment type="similarity">
    <text evidence="1">Belongs to the short-chain dehydrogenases/reductases (SDR) family.</text>
</comment>
<dbReference type="OrthoDB" id="5840532at2759"/>
<feature type="domain" description="Ketoreductase" evidence="3">
    <location>
        <begin position="5"/>
        <end position="207"/>
    </location>
</feature>
<dbReference type="CDD" id="cd05233">
    <property type="entry name" value="SDR_c"/>
    <property type="match status" value="1"/>
</dbReference>
<dbReference type="SUPFAM" id="SSF51735">
    <property type="entry name" value="NAD(P)-binding Rossmann-fold domains"/>
    <property type="match status" value="1"/>
</dbReference>
<dbReference type="EMBL" id="MLKD01000013">
    <property type="protein sequence ID" value="OQE20480.1"/>
    <property type="molecule type" value="Genomic_DNA"/>
</dbReference>
<accession>A0A1V6T3H4</accession>
<keyword evidence="5" id="KW-1185">Reference proteome</keyword>
<dbReference type="Gene3D" id="3.40.50.720">
    <property type="entry name" value="NAD(P)-binding Rossmann-like Domain"/>
    <property type="match status" value="1"/>
</dbReference>
<evidence type="ECO:0000256" key="2">
    <source>
        <dbReference type="ARBA" id="ARBA00022857"/>
    </source>
</evidence>
<protein>
    <recommendedName>
        <fullName evidence="3">Ketoreductase domain-containing protein</fullName>
    </recommendedName>
</protein>
<evidence type="ECO:0000313" key="5">
    <source>
        <dbReference type="Proteomes" id="UP000191285"/>
    </source>
</evidence>
<organism evidence="4 5">
    <name type="scientific">Penicillium steckii</name>
    <dbReference type="NCBI Taxonomy" id="303698"/>
    <lineage>
        <taxon>Eukaryota</taxon>
        <taxon>Fungi</taxon>
        <taxon>Dikarya</taxon>
        <taxon>Ascomycota</taxon>
        <taxon>Pezizomycotina</taxon>
        <taxon>Eurotiomycetes</taxon>
        <taxon>Eurotiomycetidae</taxon>
        <taxon>Eurotiales</taxon>
        <taxon>Aspergillaceae</taxon>
        <taxon>Penicillium</taxon>
    </lineage>
</organism>
<dbReference type="PRINTS" id="PR00081">
    <property type="entry name" value="GDHRDH"/>
</dbReference>
<dbReference type="Proteomes" id="UP000191285">
    <property type="component" value="Unassembled WGS sequence"/>
</dbReference>
<dbReference type="PANTHER" id="PTHR42760">
    <property type="entry name" value="SHORT-CHAIN DEHYDROGENASES/REDUCTASES FAMILY MEMBER"/>
    <property type="match status" value="1"/>
</dbReference>
<dbReference type="PANTHER" id="PTHR42760:SF124">
    <property type="entry name" value="SHORT-CHAIN DEHYDROGENASE_REDUCTASE"/>
    <property type="match status" value="1"/>
</dbReference>
<dbReference type="InterPro" id="IPR020904">
    <property type="entry name" value="Sc_DH/Rdtase_CS"/>
</dbReference>
<keyword evidence="2" id="KW-0521">NADP</keyword>
<dbReference type="FunFam" id="3.40.50.720:FF:000084">
    <property type="entry name" value="Short-chain dehydrogenase reductase"/>
    <property type="match status" value="1"/>
</dbReference>
<evidence type="ECO:0000259" key="3">
    <source>
        <dbReference type="SMART" id="SM00822"/>
    </source>
</evidence>
<reference evidence="5" key="1">
    <citation type="journal article" date="2017" name="Nat. Microbiol.">
        <title>Global analysis of biosynthetic gene clusters reveals vast potential of secondary metabolite production in Penicillium species.</title>
        <authorList>
            <person name="Nielsen J.C."/>
            <person name="Grijseels S."/>
            <person name="Prigent S."/>
            <person name="Ji B."/>
            <person name="Dainat J."/>
            <person name="Nielsen K.F."/>
            <person name="Frisvad J.C."/>
            <person name="Workman M."/>
            <person name="Nielsen J."/>
        </authorList>
    </citation>
    <scope>NUCLEOTIDE SEQUENCE [LARGE SCALE GENOMIC DNA]</scope>
    <source>
        <strain evidence="5">IBT 24891</strain>
    </source>
</reference>
<name>A0A1V6T3H4_9EURO</name>